<evidence type="ECO:0000256" key="6">
    <source>
        <dbReference type="ARBA" id="ARBA00023274"/>
    </source>
</evidence>
<dbReference type="InterPro" id="IPR042831">
    <property type="entry name" value="Ribosomal_mL40_fung"/>
</dbReference>
<evidence type="ECO:0000313" key="8">
    <source>
        <dbReference type="EMBL" id="KAL0951796.1"/>
    </source>
</evidence>
<evidence type="ECO:0000313" key="9">
    <source>
        <dbReference type="Proteomes" id="UP001556367"/>
    </source>
</evidence>
<keyword evidence="3" id="KW-0809">Transit peptide</keyword>
<comment type="subcellular location">
    <subcellularLocation>
        <location evidence="1">Mitochondrion</location>
    </subcellularLocation>
</comment>
<gene>
    <name evidence="8" type="ORF">HGRIS_008463</name>
</gene>
<organism evidence="8 9">
    <name type="scientific">Hohenbuehelia grisea</name>
    <dbReference type="NCBI Taxonomy" id="104357"/>
    <lineage>
        <taxon>Eukaryota</taxon>
        <taxon>Fungi</taxon>
        <taxon>Dikarya</taxon>
        <taxon>Basidiomycota</taxon>
        <taxon>Agaricomycotina</taxon>
        <taxon>Agaricomycetes</taxon>
        <taxon>Agaricomycetidae</taxon>
        <taxon>Agaricales</taxon>
        <taxon>Pleurotineae</taxon>
        <taxon>Pleurotaceae</taxon>
        <taxon>Hohenbuehelia</taxon>
    </lineage>
</organism>
<evidence type="ECO:0000256" key="1">
    <source>
        <dbReference type="ARBA" id="ARBA00004173"/>
    </source>
</evidence>
<dbReference type="InterPro" id="IPR019192">
    <property type="entry name" value="Ribosomal_mL40"/>
</dbReference>
<name>A0ABR3J815_9AGAR</name>
<evidence type="ECO:0000256" key="7">
    <source>
        <dbReference type="ARBA" id="ARBA00035192"/>
    </source>
</evidence>
<dbReference type="Proteomes" id="UP001556367">
    <property type="component" value="Unassembled WGS sequence"/>
</dbReference>
<dbReference type="Gene3D" id="6.10.250.3440">
    <property type="match status" value="1"/>
</dbReference>
<comment type="caution">
    <text evidence="8">The sequence shown here is derived from an EMBL/GenBank/DDBJ whole genome shotgun (WGS) entry which is preliminary data.</text>
</comment>
<comment type="similarity">
    <text evidence="2">Belongs to the mitochondrion-specific ribosomal protein mL40 family.</text>
</comment>
<reference evidence="9" key="1">
    <citation type="submission" date="2024-06" db="EMBL/GenBank/DDBJ databases">
        <title>Multi-omics analyses provide insights into the biosynthesis of the anticancer antibiotic pleurotin in Hohenbuehelia grisea.</title>
        <authorList>
            <person name="Weaver J.A."/>
            <person name="Alberti F."/>
        </authorList>
    </citation>
    <scope>NUCLEOTIDE SEQUENCE [LARGE SCALE GENOMIC DNA]</scope>
    <source>
        <strain evidence="9">T-177</strain>
    </source>
</reference>
<proteinExistence type="inferred from homology"/>
<evidence type="ECO:0000256" key="5">
    <source>
        <dbReference type="ARBA" id="ARBA00023128"/>
    </source>
</evidence>
<dbReference type="EMBL" id="JASNQZ010000011">
    <property type="protein sequence ID" value="KAL0951796.1"/>
    <property type="molecule type" value="Genomic_DNA"/>
</dbReference>
<dbReference type="Pfam" id="PF09812">
    <property type="entry name" value="MRP-L28"/>
    <property type="match status" value="1"/>
</dbReference>
<dbReference type="PANTHER" id="PTHR39150">
    <property type="entry name" value="54S RIBOSOMAL PROTEIN L28, MITOCHONDRIAL"/>
    <property type="match status" value="1"/>
</dbReference>
<keyword evidence="9" id="KW-1185">Reference proteome</keyword>
<dbReference type="PANTHER" id="PTHR39150:SF1">
    <property type="entry name" value="LARGE RIBOSOMAL SUBUNIT PROTEIN ML40"/>
    <property type="match status" value="1"/>
</dbReference>
<sequence>MSASLLKLSSPLTSVAVSCRASRTMKNPTVCQVRWYAPKNEPASDPQREIIRRTLYPGNIRNSASPTGTWRPDVGRALQHAIPSVQAHHTIERAWALHRRHQRKAREAELKRKFECMRTAMEELEKLDSRLFMEANKSEDPRGRSQAEVELMKKLRGSEKKTLEARIRGLFPRELRIPADTPPKDGWNYEWKPFHRPL</sequence>
<keyword evidence="4" id="KW-0689">Ribosomal protein</keyword>
<keyword evidence="5" id="KW-0496">Mitochondrion</keyword>
<dbReference type="PROSITE" id="PS51257">
    <property type="entry name" value="PROKAR_LIPOPROTEIN"/>
    <property type="match status" value="1"/>
</dbReference>
<evidence type="ECO:0000256" key="2">
    <source>
        <dbReference type="ARBA" id="ARBA00009360"/>
    </source>
</evidence>
<evidence type="ECO:0000256" key="3">
    <source>
        <dbReference type="ARBA" id="ARBA00022946"/>
    </source>
</evidence>
<evidence type="ECO:0000256" key="4">
    <source>
        <dbReference type="ARBA" id="ARBA00022980"/>
    </source>
</evidence>
<accession>A0ABR3J815</accession>
<protein>
    <recommendedName>
        <fullName evidence="7">Large ribosomal subunit protein mL40</fullName>
    </recommendedName>
</protein>
<keyword evidence="6" id="KW-0687">Ribonucleoprotein</keyword>